<dbReference type="Proteomes" id="UP000180253">
    <property type="component" value="Unassembled WGS sequence"/>
</dbReference>
<comment type="caution">
    <text evidence="2">The sequence shown here is derived from an EMBL/GenBank/DDBJ whole genome shotgun (WGS) entry which is preliminary data.</text>
</comment>
<dbReference type="EMBL" id="MNAN01000028">
    <property type="protein sequence ID" value="OHU95777.1"/>
    <property type="molecule type" value="Genomic_DNA"/>
</dbReference>
<accession>A0A1S1N6Z1</accession>
<name>A0A1S1N6Z1_9GAMM</name>
<dbReference type="InterPro" id="IPR005835">
    <property type="entry name" value="NTP_transferase_dom"/>
</dbReference>
<reference evidence="2 3" key="1">
    <citation type="submission" date="2016-10" db="EMBL/GenBank/DDBJ databases">
        <title>Pseudoalteromonas amylolytica sp. nov., isolated from the surface seawater.</title>
        <authorList>
            <person name="Wu Y.-H."/>
            <person name="Cheng H."/>
            <person name="Jin X.-B."/>
            <person name="Wang C.-S."/>
            <person name="Xu X.-W."/>
        </authorList>
    </citation>
    <scope>NUCLEOTIDE SEQUENCE [LARGE SCALE GENOMIC DNA]</scope>
    <source>
        <strain evidence="2 3">JCM 12483</strain>
    </source>
</reference>
<dbReference type="OrthoDB" id="9788272at2"/>
<dbReference type="AlphaFoldDB" id="A0A1S1N6Z1"/>
<dbReference type="Pfam" id="PF00483">
    <property type="entry name" value="NTP_transferase"/>
    <property type="match status" value="1"/>
</dbReference>
<dbReference type="GO" id="GO:0016779">
    <property type="term" value="F:nucleotidyltransferase activity"/>
    <property type="evidence" value="ECO:0007669"/>
    <property type="project" value="UniProtKB-KW"/>
</dbReference>
<protein>
    <submittedName>
        <fullName evidence="2">Mannose-1-phosphate guanylyltransferase</fullName>
    </submittedName>
</protein>
<evidence type="ECO:0000313" key="3">
    <source>
        <dbReference type="Proteomes" id="UP000180253"/>
    </source>
</evidence>
<keyword evidence="3" id="KW-1185">Reference proteome</keyword>
<evidence type="ECO:0000313" key="2">
    <source>
        <dbReference type="EMBL" id="OHU95777.1"/>
    </source>
</evidence>
<dbReference type="Gene3D" id="3.90.550.10">
    <property type="entry name" value="Spore Coat Polysaccharide Biosynthesis Protein SpsA, Chain A"/>
    <property type="match status" value="1"/>
</dbReference>
<gene>
    <name evidence="2" type="ORF">BIW53_08080</name>
</gene>
<proteinExistence type="predicted"/>
<dbReference type="PANTHER" id="PTHR22572">
    <property type="entry name" value="SUGAR-1-PHOSPHATE GUANYL TRANSFERASE"/>
    <property type="match status" value="1"/>
</dbReference>
<sequence length="234" mass="26144">MKAILLAAGLGTRLRPLTDNIPKCLVPINGQTLLGLWIDKLINLGVTEILINTHYFCEQVEQYISGHPYKSRISLVYEPELLGTGGTLVKNSDFWRHDTCFVIHADNYCQSDLSDMLQAHENRPTQADVTLLLFATDKPSSCGIVQLDNHNMVCEFHEKVANPPGNLASGALFIFSPAVYSKYFKTIPKNMFYDLSSDIVPSMIGSMLGWRTNEAYLDIGTPENYEKAQLLAQN</sequence>
<evidence type="ECO:0000259" key="1">
    <source>
        <dbReference type="Pfam" id="PF00483"/>
    </source>
</evidence>
<dbReference type="RefSeq" id="WP_070991351.1">
    <property type="nucleotide sequence ID" value="NZ_CBCSHD010000001.1"/>
</dbReference>
<keyword evidence="2" id="KW-0548">Nucleotidyltransferase</keyword>
<organism evidence="2 3">
    <name type="scientific">Pseudoalteromonas byunsanensis</name>
    <dbReference type="NCBI Taxonomy" id="327939"/>
    <lineage>
        <taxon>Bacteria</taxon>
        <taxon>Pseudomonadati</taxon>
        <taxon>Pseudomonadota</taxon>
        <taxon>Gammaproteobacteria</taxon>
        <taxon>Alteromonadales</taxon>
        <taxon>Pseudoalteromonadaceae</taxon>
        <taxon>Pseudoalteromonas</taxon>
    </lineage>
</organism>
<dbReference type="InterPro" id="IPR029044">
    <property type="entry name" value="Nucleotide-diphossugar_trans"/>
</dbReference>
<keyword evidence="2" id="KW-0808">Transferase</keyword>
<dbReference type="SUPFAM" id="SSF53448">
    <property type="entry name" value="Nucleotide-diphospho-sugar transferases"/>
    <property type="match status" value="1"/>
</dbReference>
<dbReference type="STRING" id="327939.BIW53_08080"/>
<dbReference type="InterPro" id="IPR050486">
    <property type="entry name" value="Mannose-1P_guanyltransferase"/>
</dbReference>
<feature type="domain" description="Nucleotidyl transferase" evidence="1">
    <location>
        <begin position="2"/>
        <end position="230"/>
    </location>
</feature>
<dbReference type="CDD" id="cd04181">
    <property type="entry name" value="NTP_transferase"/>
    <property type="match status" value="1"/>
</dbReference>